<feature type="region of interest" description="Disordered" evidence="1">
    <location>
        <begin position="214"/>
        <end position="289"/>
    </location>
</feature>
<accession>A0A267GT62</accession>
<feature type="region of interest" description="Disordered" evidence="1">
    <location>
        <begin position="142"/>
        <end position="194"/>
    </location>
</feature>
<sequence>MDTDNRTGLSEHRSKHRRRQAYQDYDRRLAAKAKALKDKREVVNKIASIDIWATERLYKKWKRQAIAGARHKSAHSPDRDPSMFNYSAKQQPACEMHRNRDFGSASRKYFAASMAEQVNNKRIRTATMVDFFDSSLAGDAPLPSHLHRCQNRRRAHSRPNESGLEQEHLKHRKHQHHHEHRHSRRNLSLSNTMQQHSRCQWAKVKCQQQQEQQQQQKQKKVDCHSERTSEIDWPDSWPSIWGSTAPQCAQRGSSNSDCLQEAAAAADSRKPEQRSKEKKNLRRRQQSGNLVDAVAGKDTFEALLTLNINEKAGEKQVQQQLAGREENGAGSQNLTMPHLTNSQIQESENQGSTVLNKANLEETVRPQVNVASYCNSLGKKALGNEFNVVRLIKPEKCRYEQATNLPKPVVWLIADEPSASEQKVRSDDDRANFNNEVQFREATDNGQAFNTANNLKTVTSSTISFQQQQGFGLRTFTSITCHNSADSKTLKMLSSATNEREEEEEEIQSHISSPIVLAQISYIKSAVYWRTGAIKPEIRMHSNREFNNLLDSDDASEDGDGIIYTAQEVGESKFMEPQTGIVTRLVQVEVLKAAQLIKSKGFAGLVGTRPSELDADMQSTTDTLASTTIDDDEDFEMGDDFNIEGDKDSLGELDDLDLDEEEYEEAPIRSSKVKPSADTASSSTSSSSDETDRRQSQRGRRLGRRSSSAASKGNYNRQKRLPKAAAAAPEAKALPMTQCPTTRHRIECFTTRPGQVKCYMTARHPVKCRVQDGRIVCKATVRAESSNLPYPCNAAWQ</sequence>
<feature type="compositionally biased region" description="Polar residues" evidence="1">
    <location>
        <begin position="241"/>
        <end position="258"/>
    </location>
</feature>
<feature type="compositionally biased region" description="Basic residues" evidence="1">
    <location>
        <begin position="276"/>
        <end position="285"/>
    </location>
</feature>
<feature type="compositionally biased region" description="Basic residues" evidence="1">
    <location>
        <begin position="169"/>
        <end position="185"/>
    </location>
</feature>
<organism evidence="2 3">
    <name type="scientific">Macrostomum lignano</name>
    <dbReference type="NCBI Taxonomy" id="282301"/>
    <lineage>
        <taxon>Eukaryota</taxon>
        <taxon>Metazoa</taxon>
        <taxon>Spiralia</taxon>
        <taxon>Lophotrochozoa</taxon>
        <taxon>Platyhelminthes</taxon>
        <taxon>Rhabditophora</taxon>
        <taxon>Macrostomorpha</taxon>
        <taxon>Macrostomida</taxon>
        <taxon>Macrostomidae</taxon>
        <taxon>Macrostomum</taxon>
    </lineage>
</organism>
<feature type="compositionally biased region" description="Low complexity" evidence="1">
    <location>
        <begin position="676"/>
        <end position="688"/>
    </location>
</feature>
<evidence type="ECO:0000313" key="2">
    <source>
        <dbReference type="EMBL" id="PAA88482.1"/>
    </source>
</evidence>
<evidence type="ECO:0000313" key="3">
    <source>
        <dbReference type="Proteomes" id="UP000215902"/>
    </source>
</evidence>
<comment type="caution">
    <text evidence="2">The sequence shown here is derived from an EMBL/GenBank/DDBJ whole genome shotgun (WGS) entry which is preliminary data.</text>
</comment>
<reference evidence="2 3" key="1">
    <citation type="submission" date="2017-06" db="EMBL/GenBank/DDBJ databases">
        <title>A platform for efficient transgenesis in Macrostomum lignano, a flatworm model organism for stem cell research.</title>
        <authorList>
            <person name="Berezikov E."/>
        </authorList>
    </citation>
    <scope>NUCLEOTIDE SEQUENCE [LARGE SCALE GENOMIC DNA]</scope>
    <source>
        <strain evidence="2">DV1</strain>
        <tissue evidence="2">Whole organism</tissue>
    </source>
</reference>
<dbReference type="EMBL" id="NIVC01000186">
    <property type="protein sequence ID" value="PAA88482.1"/>
    <property type="molecule type" value="Genomic_DNA"/>
</dbReference>
<name>A0A267GT62_9PLAT</name>
<dbReference type="Proteomes" id="UP000215902">
    <property type="component" value="Unassembled WGS sequence"/>
</dbReference>
<feature type="region of interest" description="Disordered" evidence="1">
    <location>
        <begin position="624"/>
        <end position="729"/>
    </location>
</feature>
<feature type="compositionally biased region" description="Basic and acidic residues" evidence="1">
    <location>
        <begin position="219"/>
        <end position="230"/>
    </location>
</feature>
<gene>
    <name evidence="2" type="ORF">BOX15_Mlig017840g2</name>
</gene>
<feature type="region of interest" description="Disordered" evidence="1">
    <location>
        <begin position="1"/>
        <end position="24"/>
    </location>
</feature>
<feature type="compositionally biased region" description="Acidic residues" evidence="1">
    <location>
        <begin position="629"/>
        <end position="643"/>
    </location>
</feature>
<feature type="compositionally biased region" description="Basic residues" evidence="1">
    <location>
        <begin position="145"/>
        <end position="157"/>
    </location>
</feature>
<evidence type="ECO:0000256" key="1">
    <source>
        <dbReference type="SAM" id="MobiDB-lite"/>
    </source>
</evidence>
<keyword evidence="3" id="KW-1185">Reference proteome</keyword>
<dbReference type="AlphaFoldDB" id="A0A267GT62"/>
<proteinExistence type="predicted"/>
<feature type="compositionally biased region" description="Acidic residues" evidence="1">
    <location>
        <begin position="651"/>
        <end position="665"/>
    </location>
</feature>
<protein>
    <submittedName>
        <fullName evidence="2">Uncharacterized protein</fullName>
    </submittedName>
</protein>